<dbReference type="PANTHER" id="PTHR21240:SF28">
    <property type="entry name" value="ISO-OROTATE DECARBOXYLASE (EUROFUNG)"/>
    <property type="match status" value="1"/>
</dbReference>
<feature type="domain" description="Amidohydrolase-related" evidence="2">
    <location>
        <begin position="3"/>
        <end position="307"/>
    </location>
</feature>
<dbReference type="GO" id="GO:0016831">
    <property type="term" value="F:carboxy-lyase activity"/>
    <property type="evidence" value="ECO:0007669"/>
    <property type="project" value="InterPro"/>
</dbReference>
<dbReference type="PANTHER" id="PTHR21240">
    <property type="entry name" value="2-AMINO-3-CARBOXYLMUCONATE-6-SEMIALDEHYDE DECARBOXYLASE"/>
    <property type="match status" value="1"/>
</dbReference>
<dbReference type="InterPro" id="IPR006680">
    <property type="entry name" value="Amidohydro-rel"/>
</dbReference>
<evidence type="ECO:0000256" key="1">
    <source>
        <dbReference type="ARBA" id="ARBA00023239"/>
    </source>
</evidence>
<dbReference type="GO" id="GO:0005737">
    <property type="term" value="C:cytoplasm"/>
    <property type="evidence" value="ECO:0007669"/>
    <property type="project" value="TreeGrafter"/>
</dbReference>
<dbReference type="Pfam" id="PF04909">
    <property type="entry name" value="Amidohydro_2"/>
    <property type="match status" value="1"/>
</dbReference>
<dbReference type="InterPro" id="IPR032466">
    <property type="entry name" value="Metal_Hydrolase"/>
</dbReference>
<dbReference type="EMBL" id="SZQA01000002">
    <property type="protein sequence ID" value="TKK90752.1"/>
    <property type="molecule type" value="Genomic_DNA"/>
</dbReference>
<keyword evidence="4" id="KW-1185">Reference proteome</keyword>
<dbReference type="InterPro" id="IPR032465">
    <property type="entry name" value="ACMSD"/>
</dbReference>
<keyword evidence="3" id="KW-0378">Hydrolase</keyword>
<dbReference type="AlphaFoldDB" id="A0A4U3MPR8"/>
<keyword evidence="1" id="KW-0456">Lyase</keyword>
<evidence type="ECO:0000259" key="2">
    <source>
        <dbReference type="Pfam" id="PF04909"/>
    </source>
</evidence>
<sequence length="311" mass="33800">MRVDVHHHAIFPAYAEVLEGLGIGAQPGIGLPPWSAEASLSMMDDLGIDLAVLSAGSPGFFFDGDQALARELCERTNADLAETVRRHPTRFRAFVALPLPSVGDALHAIERWADHDAFVGVGLLTNYAGRYLGDPAFEPVLAELDRREVVVHVHPQLPVHYPAAEIDLRPSLIEYVFDTTRAIVNLTLNGAHDRYPGITWIFSHCGGTAPYLAGRLAIAEPLPELRQVGEGGIHRALRRFHYDVALATTPYALGSALRLAGPERFLIGSDFPFVDEKTVAACLKEAAELLGDDMTTVAETNPARLFPNLKG</sequence>
<dbReference type="GO" id="GO:0016787">
    <property type="term" value="F:hydrolase activity"/>
    <property type="evidence" value="ECO:0007669"/>
    <property type="project" value="UniProtKB-KW"/>
</dbReference>
<reference evidence="3 4" key="1">
    <citation type="submission" date="2019-04" db="EMBL/GenBank/DDBJ databases">
        <title>Herbidospora sp. NEAU-GS14.nov., a novel actinomycete isolated from soil.</title>
        <authorList>
            <person name="Han L."/>
        </authorList>
    </citation>
    <scope>NUCLEOTIDE SEQUENCE [LARGE SCALE GENOMIC DNA]</scope>
    <source>
        <strain evidence="3 4">NEAU-GS14</strain>
    </source>
</reference>
<organism evidence="3 4">
    <name type="scientific">Herbidospora galbida</name>
    <dbReference type="NCBI Taxonomy" id="2575442"/>
    <lineage>
        <taxon>Bacteria</taxon>
        <taxon>Bacillati</taxon>
        <taxon>Actinomycetota</taxon>
        <taxon>Actinomycetes</taxon>
        <taxon>Streptosporangiales</taxon>
        <taxon>Streptosporangiaceae</taxon>
        <taxon>Herbidospora</taxon>
    </lineage>
</organism>
<proteinExistence type="predicted"/>
<dbReference type="GO" id="GO:0019748">
    <property type="term" value="P:secondary metabolic process"/>
    <property type="evidence" value="ECO:0007669"/>
    <property type="project" value="TreeGrafter"/>
</dbReference>
<evidence type="ECO:0000313" key="3">
    <source>
        <dbReference type="EMBL" id="TKK90752.1"/>
    </source>
</evidence>
<name>A0A4U3MPR8_9ACTN</name>
<dbReference type="Proteomes" id="UP000308705">
    <property type="component" value="Unassembled WGS sequence"/>
</dbReference>
<evidence type="ECO:0000313" key="4">
    <source>
        <dbReference type="Proteomes" id="UP000308705"/>
    </source>
</evidence>
<protein>
    <submittedName>
        <fullName evidence="3">Amidohydrolase</fullName>
    </submittedName>
</protein>
<accession>A0A4U3MPR8</accession>
<dbReference type="RefSeq" id="WP_137245494.1">
    <property type="nucleotide sequence ID" value="NZ_SZQA01000002.1"/>
</dbReference>
<comment type="caution">
    <text evidence="3">The sequence shown here is derived from an EMBL/GenBank/DDBJ whole genome shotgun (WGS) entry which is preliminary data.</text>
</comment>
<dbReference type="OrthoDB" id="149172at2"/>
<dbReference type="SUPFAM" id="SSF51556">
    <property type="entry name" value="Metallo-dependent hydrolases"/>
    <property type="match status" value="1"/>
</dbReference>
<dbReference type="Gene3D" id="3.20.20.140">
    <property type="entry name" value="Metal-dependent hydrolases"/>
    <property type="match status" value="1"/>
</dbReference>
<gene>
    <name evidence="3" type="ORF">FDA94_03020</name>
</gene>